<dbReference type="CDD" id="cd06828">
    <property type="entry name" value="PLPDE_III_DapDC"/>
    <property type="match status" value="1"/>
</dbReference>
<feature type="binding site" evidence="5">
    <location>
        <position position="375"/>
    </location>
    <ligand>
        <name>substrate</name>
    </ligand>
</feature>
<dbReference type="InterPro" id="IPR002986">
    <property type="entry name" value="DAP_deCOOHase_LysA"/>
</dbReference>
<evidence type="ECO:0000256" key="6">
    <source>
        <dbReference type="NCBIfam" id="TIGR01048"/>
    </source>
</evidence>
<feature type="domain" description="Orn/DAP/Arg decarboxylase 2 C-terminal" evidence="9">
    <location>
        <begin position="29"/>
        <end position="373"/>
    </location>
</feature>
<comment type="subunit">
    <text evidence="5">Homodimer.</text>
</comment>
<gene>
    <name evidence="5" type="primary">lysA</name>
    <name evidence="11" type="ORF">CCC_00985</name>
</gene>
<dbReference type="SUPFAM" id="SSF50621">
    <property type="entry name" value="Alanine racemase C-terminal domain-like"/>
    <property type="match status" value="1"/>
</dbReference>
<evidence type="ECO:0000256" key="5">
    <source>
        <dbReference type="HAMAP-Rule" id="MF_02120"/>
    </source>
</evidence>
<dbReference type="EC" id="4.1.1.20" evidence="5 6"/>
<keyword evidence="2 5" id="KW-0210">Decarboxylase</keyword>
<feature type="binding site" evidence="5">
    <location>
        <position position="347"/>
    </location>
    <ligand>
        <name>substrate</name>
    </ligand>
</feature>
<dbReference type="AlphaFoldDB" id="A0A0C2YDZ2"/>
<dbReference type="PRINTS" id="PR01181">
    <property type="entry name" value="DAPDCRBXLASE"/>
</dbReference>
<dbReference type="PRINTS" id="PR01179">
    <property type="entry name" value="ODADCRBXLASE"/>
</dbReference>
<dbReference type="STRING" id="272627.CCC_00985"/>
<keyword evidence="5 8" id="KW-0457">Lysine biosynthesis</keyword>
<feature type="binding site" evidence="5">
    <location>
        <begin position="275"/>
        <end position="278"/>
    </location>
    <ligand>
        <name>pyridoxal 5'-phosphate</name>
        <dbReference type="ChEBI" id="CHEBI:597326"/>
    </ligand>
</feature>
<dbReference type="GO" id="GO:0008836">
    <property type="term" value="F:diaminopimelate decarboxylase activity"/>
    <property type="evidence" value="ECO:0007669"/>
    <property type="project" value="UniProtKB-UniRule"/>
</dbReference>
<sequence>MNHFHYSNGTLFAEDVAIARIAREVGTPFYCYSTATLERHYTVFAEALKSAGLDATICFAAKANPNMAVIRTFAQLGAGADVVSEGELRQALAAGVPAARIVFSGVGKTRHELEFAVAKGIFQINVESEPELEMLSEVAAARGLVMPIAIRVNPDVDAGTHAKITTGKKENKFGIEWTRAREVYARAKALPGVEPVSIACHIGSQLTELDPFREAFLRVRDLVAMLRADGIDIRRLDLGGGLGVPYDDETPPEPKAYAEVIKASLGDLGCRFIFEPGRLLVGNAGILVSSIIRVKEGSTRTFLIVDAAMNDLARPSLYDAYHSIFPVAEPKAGAPLAEVDVVGPVCETGDTFARQRRLPPMRAGDLLALGTAGAYGAAMSSTYNTRPLIPEVLVKGADYAVIRARPSYEDMRSLESLPGWLSDD</sequence>
<dbReference type="Pfam" id="PF00278">
    <property type="entry name" value="Orn_DAP_Arg_deC"/>
    <property type="match status" value="1"/>
</dbReference>
<dbReference type="Proteomes" id="UP000031971">
    <property type="component" value="Unassembled WGS sequence"/>
</dbReference>
<evidence type="ECO:0000256" key="2">
    <source>
        <dbReference type="ARBA" id="ARBA00022793"/>
    </source>
</evidence>
<dbReference type="PANTHER" id="PTHR43727:SF2">
    <property type="entry name" value="GROUP IV DECARBOXYLASE"/>
    <property type="match status" value="1"/>
</dbReference>
<feature type="active site" description="Proton donor" evidence="7">
    <location>
        <position position="346"/>
    </location>
</feature>
<comment type="similarity">
    <text evidence="5">Belongs to the Orn/Lys/Arg decarboxylase class-II family. LysA subfamily.</text>
</comment>
<evidence type="ECO:0000259" key="10">
    <source>
        <dbReference type="Pfam" id="PF02784"/>
    </source>
</evidence>
<dbReference type="Gene3D" id="2.40.37.10">
    <property type="entry name" value="Lyase, Ornithine Decarboxylase, Chain A, domain 1"/>
    <property type="match status" value="1"/>
</dbReference>
<evidence type="ECO:0000313" key="12">
    <source>
        <dbReference type="Proteomes" id="UP000031971"/>
    </source>
</evidence>
<dbReference type="NCBIfam" id="TIGR01048">
    <property type="entry name" value="lysA"/>
    <property type="match status" value="1"/>
</dbReference>
<evidence type="ECO:0000256" key="4">
    <source>
        <dbReference type="ARBA" id="ARBA00023239"/>
    </source>
</evidence>
<dbReference type="SUPFAM" id="SSF51419">
    <property type="entry name" value="PLP-binding barrel"/>
    <property type="match status" value="1"/>
</dbReference>
<comment type="function">
    <text evidence="5">Specifically catalyzes the decarboxylation of meso-diaminopimelate (meso-DAP) to L-lysine.</text>
</comment>
<comment type="cofactor">
    <cofactor evidence="1 5 7 8">
        <name>pyridoxal 5'-phosphate</name>
        <dbReference type="ChEBI" id="CHEBI:597326"/>
    </cofactor>
</comment>
<dbReference type="Gene3D" id="3.20.20.10">
    <property type="entry name" value="Alanine racemase"/>
    <property type="match status" value="1"/>
</dbReference>
<evidence type="ECO:0000256" key="7">
    <source>
        <dbReference type="PIRSR" id="PIRSR600183-50"/>
    </source>
</evidence>
<dbReference type="PANTHER" id="PTHR43727">
    <property type="entry name" value="DIAMINOPIMELATE DECARBOXYLASE"/>
    <property type="match status" value="1"/>
</dbReference>
<dbReference type="InterPro" id="IPR000183">
    <property type="entry name" value="Orn/DAP/Arg_de-COase"/>
</dbReference>
<keyword evidence="3 5" id="KW-0663">Pyridoxal phosphate</keyword>
<dbReference type="InterPro" id="IPR022644">
    <property type="entry name" value="De-COase2_N"/>
</dbReference>
<dbReference type="OrthoDB" id="9802241at2"/>
<feature type="binding site" evidence="5">
    <location>
        <position position="318"/>
    </location>
    <ligand>
        <name>substrate</name>
    </ligand>
</feature>
<evidence type="ECO:0000256" key="8">
    <source>
        <dbReference type="RuleBase" id="RU003738"/>
    </source>
</evidence>
<dbReference type="FunFam" id="3.20.20.10:FF:000003">
    <property type="entry name" value="Diaminopimelate decarboxylase"/>
    <property type="match status" value="1"/>
</dbReference>
<feature type="domain" description="Orn/DAP/Arg decarboxylase 2 N-terminal" evidence="10">
    <location>
        <begin position="36"/>
        <end position="281"/>
    </location>
</feature>
<feature type="binding site" evidence="5">
    <location>
        <position position="278"/>
    </location>
    <ligand>
        <name>substrate</name>
    </ligand>
</feature>
<dbReference type="InterPro" id="IPR009006">
    <property type="entry name" value="Ala_racemase/Decarboxylase_C"/>
</dbReference>
<dbReference type="InterPro" id="IPR029066">
    <property type="entry name" value="PLP-binding_barrel"/>
</dbReference>
<proteinExistence type="inferred from homology"/>
<feature type="binding site" evidence="5">
    <location>
        <position position="241"/>
    </location>
    <ligand>
        <name>pyridoxal 5'-phosphate</name>
        <dbReference type="ChEBI" id="CHEBI:597326"/>
    </ligand>
</feature>
<reference evidence="11 12" key="1">
    <citation type="submission" date="2015-01" db="EMBL/GenBank/DDBJ databases">
        <title>Genome Sequence of Magnetospirillum magnetotacticum Strain MS-1.</title>
        <authorList>
            <person name="Marinov G.K."/>
            <person name="Smalley M.D."/>
            <person name="DeSalvo G."/>
        </authorList>
    </citation>
    <scope>NUCLEOTIDE SEQUENCE [LARGE SCALE GENOMIC DNA]</scope>
    <source>
        <strain evidence="11 12">MS-1</strain>
    </source>
</reference>
<protein>
    <recommendedName>
        <fullName evidence="5 6">Diaminopimelate decarboxylase</fullName>
        <shortName evidence="5">DAP decarboxylase</shortName>
        <shortName evidence="5">DAPDC</shortName>
        <ecNumber evidence="5 6">4.1.1.20</ecNumber>
    </recommendedName>
</protein>
<dbReference type="GO" id="GO:0009089">
    <property type="term" value="P:lysine biosynthetic process via diaminopimelate"/>
    <property type="evidence" value="ECO:0007669"/>
    <property type="project" value="UniProtKB-UniRule"/>
</dbReference>
<keyword evidence="5" id="KW-0028">Amino-acid biosynthesis</keyword>
<comment type="caution">
    <text evidence="11">The sequence shown here is derived from an EMBL/GenBank/DDBJ whole genome shotgun (WGS) entry which is preliminary data.</text>
</comment>
<name>A0A0C2YDZ2_PARME</name>
<dbReference type="GO" id="GO:0030170">
    <property type="term" value="F:pyridoxal phosphate binding"/>
    <property type="evidence" value="ECO:0007669"/>
    <property type="project" value="UniProtKB-UniRule"/>
</dbReference>
<comment type="pathway">
    <text evidence="5 8">Amino-acid biosynthesis; L-lysine biosynthesis via DAP pathway; L-lysine from DL-2,6-diaminopimelate: step 1/1.</text>
</comment>
<feature type="binding site" evidence="5">
    <location>
        <position position="314"/>
    </location>
    <ligand>
        <name>substrate</name>
    </ligand>
</feature>
<feature type="modified residue" description="N6-(pyridoxal phosphate)lysine" evidence="5 7">
    <location>
        <position position="62"/>
    </location>
</feature>
<dbReference type="Pfam" id="PF02784">
    <property type="entry name" value="Orn_Arg_deC_N"/>
    <property type="match status" value="1"/>
</dbReference>
<comment type="catalytic activity">
    <reaction evidence="5 8">
        <text>meso-2,6-diaminopimelate + H(+) = L-lysine + CO2</text>
        <dbReference type="Rhea" id="RHEA:15101"/>
        <dbReference type="ChEBI" id="CHEBI:15378"/>
        <dbReference type="ChEBI" id="CHEBI:16526"/>
        <dbReference type="ChEBI" id="CHEBI:32551"/>
        <dbReference type="ChEBI" id="CHEBI:57791"/>
        <dbReference type="EC" id="4.1.1.20"/>
    </reaction>
</comment>
<dbReference type="HAMAP" id="MF_02120">
    <property type="entry name" value="LysA"/>
    <property type="match status" value="1"/>
</dbReference>
<dbReference type="EMBL" id="JXSL01000030">
    <property type="protein sequence ID" value="KIL97924.1"/>
    <property type="molecule type" value="Genomic_DNA"/>
</dbReference>
<evidence type="ECO:0000256" key="3">
    <source>
        <dbReference type="ARBA" id="ARBA00022898"/>
    </source>
</evidence>
<feature type="binding site" evidence="5">
    <location>
        <position position="375"/>
    </location>
    <ligand>
        <name>pyridoxal 5'-phosphate</name>
        <dbReference type="ChEBI" id="CHEBI:597326"/>
    </ligand>
</feature>
<dbReference type="InterPro" id="IPR022643">
    <property type="entry name" value="De-COase2_C"/>
</dbReference>
<evidence type="ECO:0000256" key="1">
    <source>
        <dbReference type="ARBA" id="ARBA00001933"/>
    </source>
</evidence>
<organism evidence="11 12">
    <name type="scientific">Paramagnetospirillum magnetotacticum MS-1</name>
    <dbReference type="NCBI Taxonomy" id="272627"/>
    <lineage>
        <taxon>Bacteria</taxon>
        <taxon>Pseudomonadati</taxon>
        <taxon>Pseudomonadota</taxon>
        <taxon>Alphaproteobacteria</taxon>
        <taxon>Rhodospirillales</taxon>
        <taxon>Magnetospirillaceae</taxon>
        <taxon>Paramagnetospirillum</taxon>
    </lineage>
</organism>
<dbReference type="RefSeq" id="WP_009870221.1">
    <property type="nucleotide sequence ID" value="NZ_JXSL01000030.1"/>
</dbReference>
<evidence type="ECO:0000259" key="9">
    <source>
        <dbReference type="Pfam" id="PF00278"/>
    </source>
</evidence>
<evidence type="ECO:0000313" key="11">
    <source>
        <dbReference type="EMBL" id="KIL97924.1"/>
    </source>
</evidence>
<keyword evidence="4 5" id="KW-0456">Lyase</keyword>
<keyword evidence="12" id="KW-1185">Reference proteome</keyword>
<accession>A0A0C2YDZ2</accession>
<dbReference type="UniPathway" id="UPA00034">
    <property type="reaction ID" value="UER00027"/>
</dbReference>